<comment type="caution">
    <text evidence="2">The sequence shown here is derived from an EMBL/GenBank/DDBJ whole genome shotgun (WGS) entry which is preliminary data.</text>
</comment>
<evidence type="ECO:0000256" key="1">
    <source>
        <dbReference type="ARBA" id="ARBA00005191"/>
    </source>
</evidence>
<dbReference type="SUPFAM" id="SSF51569">
    <property type="entry name" value="Aldolase"/>
    <property type="match status" value="1"/>
</dbReference>
<dbReference type="RefSeq" id="WP_199464211.1">
    <property type="nucleotide sequence ID" value="NZ_JAEMUH010000026.1"/>
</dbReference>
<dbReference type="Proteomes" id="UP000598488">
    <property type="component" value="Unassembled WGS sequence"/>
</dbReference>
<dbReference type="PANTHER" id="PTHR32502">
    <property type="entry name" value="N-ACETYLGALACTOSAMINE PERMEASE II COMPONENT-RELATED"/>
    <property type="match status" value="1"/>
</dbReference>
<dbReference type="Gene3D" id="3.20.20.70">
    <property type="entry name" value="Aldolase class I"/>
    <property type="match status" value="1"/>
</dbReference>
<name>A0ABS0ZG78_9GAMM</name>
<dbReference type="NCBIfam" id="TIGR02810">
    <property type="entry name" value="agaZ_gatZ"/>
    <property type="match status" value="1"/>
</dbReference>
<accession>A0ABS0ZG78</accession>
<keyword evidence="3" id="KW-1185">Reference proteome</keyword>
<dbReference type="InterPro" id="IPR012062">
    <property type="entry name" value="GatZ/KbaZ-like"/>
</dbReference>
<gene>
    <name evidence="2" type="ORF">JHD44_18540</name>
</gene>
<comment type="pathway">
    <text evidence="1">Carbohydrate metabolism; D-tagatose 6-phosphate degradation; D-glyceraldehyde 3-phosphate and glycerone phosphate from D-tagatose 6-phosphate: step 2/2.</text>
</comment>
<dbReference type="EMBL" id="JAEMUH010000026">
    <property type="protein sequence ID" value="MBJ7552673.1"/>
    <property type="molecule type" value="Genomic_DNA"/>
</dbReference>
<evidence type="ECO:0000313" key="2">
    <source>
        <dbReference type="EMBL" id="MBJ7552673.1"/>
    </source>
</evidence>
<dbReference type="InterPro" id="IPR013785">
    <property type="entry name" value="Aldolase_TIM"/>
</dbReference>
<sequence length="429" mass="47762">MSNSQTLKQVVLANRAGKGRGIYSVCSANRYVLEAAMLEAQENGTELLIEATCNQVNQEGGYTGMTPADFVTYIEDIANTLSFDMSYVILGGDHLGPNPWRKLKAAEAMTKAMTLVEDYVAAGFSKIHLDASMSCADDPVPLPPEVIAERAAQMCKAAESIVVSAKPHYIIGTEVPVPGGAQEDLEELAVTSTIDLIETVATHQTLFADLGIESAFERVIGVVVQPGVEFDHASVIEYQPNKALELKSAIHQFPNIVFEAHSTDYQTETCLSELVKDHFAILKVGPGLTFAFREAVFALSHIEEAWIKPDQRSNIRQVIESTMVNSPKYWEDYYHGDSESLRFARQYSFSDRSRYYWNYDAIEESLDQLIENLSNNPPPYPLVSQFMPSLYNQVREKHLAVCPKRLLHDYIRLELGKYARACKQFGAAA</sequence>
<dbReference type="GO" id="GO:0009025">
    <property type="term" value="F:tagatose-bisphosphate aldolase activity"/>
    <property type="evidence" value="ECO:0007669"/>
    <property type="project" value="UniProtKB-EC"/>
</dbReference>
<reference evidence="2 3" key="1">
    <citation type="submission" date="2020-12" db="EMBL/GenBank/DDBJ databases">
        <title>Comparative genome analysis of fungal antagonists Marinomonas ostreistagni 398 and M. spartinae 468.</title>
        <authorList>
            <person name="Fields J.L."/>
            <person name="Mavrodi O.V."/>
            <person name="Biber P.D."/>
            <person name="Indest K.J."/>
            <person name="Mavrodi D.V."/>
        </authorList>
    </citation>
    <scope>NUCLEOTIDE SEQUENCE [LARGE SCALE GENOMIC DNA]</scope>
    <source>
        <strain evidence="2 3">USM7</strain>
    </source>
</reference>
<protein>
    <submittedName>
        <fullName evidence="2">D-tagatose-bisphosphate aldolase, class II, non-catalytic subunit</fullName>
        <ecNumber evidence="2">4.1.2.40</ecNumber>
    </submittedName>
</protein>
<dbReference type="EC" id="4.1.2.40" evidence="2"/>
<dbReference type="PIRSF" id="PIRSF009264">
    <property type="entry name" value="TagBP_ald_AgaZ"/>
    <property type="match status" value="1"/>
</dbReference>
<proteinExistence type="predicted"/>
<organism evidence="2 3">
    <name type="scientific">Marinomonas ostreistagni</name>
    <dbReference type="NCBI Taxonomy" id="359209"/>
    <lineage>
        <taxon>Bacteria</taxon>
        <taxon>Pseudomonadati</taxon>
        <taxon>Pseudomonadota</taxon>
        <taxon>Gammaproteobacteria</taxon>
        <taxon>Oceanospirillales</taxon>
        <taxon>Oceanospirillaceae</taxon>
        <taxon>Marinomonas</taxon>
    </lineage>
</organism>
<keyword evidence="2" id="KW-0456">Lyase</keyword>
<dbReference type="InterPro" id="IPR050303">
    <property type="entry name" value="GatZ_KbaZ_carbometab"/>
</dbReference>
<evidence type="ECO:0000313" key="3">
    <source>
        <dbReference type="Proteomes" id="UP000598488"/>
    </source>
</evidence>
<dbReference type="PANTHER" id="PTHR32502:SF2">
    <property type="entry name" value="D-TAGATOSE-1,6-BISPHOSPHATE ALDOLASE SUBUNIT KBAZ"/>
    <property type="match status" value="1"/>
</dbReference>
<dbReference type="Gene3D" id="1.10.400.20">
    <property type="entry name" value="putative tagatose 6-phosphate kinase domain like"/>
    <property type="match status" value="1"/>
</dbReference>
<dbReference type="Pfam" id="PF08013">
    <property type="entry name" value="GatZ_KbaZ-like"/>
    <property type="match status" value="1"/>
</dbReference>